<name>A0A811QPK4_9POAL</name>
<evidence type="ECO:0000313" key="1">
    <source>
        <dbReference type="EMBL" id="CAD6258789.1"/>
    </source>
</evidence>
<organism evidence="1 2">
    <name type="scientific">Miscanthus lutarioriparius</name>
    <dbReference type="NCBI Taxonomy" id="422564"/>
    <lineage>
        <taxon>Eukaryota</taxon>
        <taxon>Viridiplantae</taxon>
        <taxon>Streptophyta</taxon>
        <taxon>Embryophyta</taxon>
        <taxon>Tracheophyta</taxon>
        <taxon>Spermatophyta</taxon>
        <taxon>Magnoliopsida</taxon>
        <taxon>Liliopsida</taxon>
        <taxon>Poales</taxon>
        <taxon>Poaceae</taxon>
        <taxon>PACMAD clade</taxon>
        <taxon>Panicoideae</taxon>
        <taxon>Andropogonodae</taxon>
        <taxon>Andropogoneae</taxon>
        <taxon>Saccharinae</taxon>
        <taxon>Miscanthus</taxon>
    </lineage>
</organism>
<evidence type="ECO:0000313" key="2">
    <source>
        <dbReference type="Proteomes" id="UP000604825"/>
    </source>
</evidence>
<sequence>MEPSYQRKRLLCRTSRRSMTSHRAKCLLTHRDATHPECLVVLFEYKEPNMWCCKVGGGDGDGGVHGGGWCRYTYDIGDYEVPGGEPPTKDLISSVAAVQGEIFFISSAEDMCAINFSSSTLLALMRITLD</sequence>
<comment type="caution">
    <text evidence="1">The sequence shown here is derived from an EMBL/GenBank/DDBJ whole genome shotgun (WGS) entry which is preliminary data.</text>
</comment>
<proteinExistence type="predicted"/>
<keyword evidence="2" id="KW-1185">Reference proteome</keyword>
<dbReference type="Proteomes" id="UP000604825">
    <property type="component" value="Unassembled WGS sequence"/>
</dbReference>
<dbReference type="AlphaFoldDB" id="A0A811QPK4"/>
<reference evidence="1" key="1">
    <citation type="submission" date="2020-10" db="EMBL/GenBank/DDBJ databases">
        <authorList>
            <person name="Han B."/>
            <person name="Lu T."/>
            <person name="Zhao Q."/>
            <person name="Huang X."/>
            <person name="Zhao Y."/>
        </authorList>
    </citation>
    <scope>NUCLEOTIDE SEQUENCE</scope>
</reference>
<accession>A0A811QPK4</accession>
<protein>
    <submittedName>
        <fullName evidence="1">Uncharacterized protein</fullName>
    </submittedName>
</protein>
<gene>
    <name evidence="1" type="ORF">NCGR_LOCUS42255</name>
</gene>
<dbReference type="EMBL" id="CAJGYO010000010">
    <property type="protein sequence ID" value="CAD6258789.1"/>
    <property type="molecule type" value="Genomic_DNA"/>
</dbReference>